<name>A0A9W8QHL4_AKAMU</name>
<evidence type="ECO:0000313" key="2">
    <source>
        <dbReference type="EMBL" id="KAJ4155911.1"/>
    </source>
</evidence>
<comment type="caution">
    <text evidence="2">The sequence shown here is derived from an EMBL/GenBank/DDBJ whole genome shotgun (WGS) entry which is preliminary data.</text>
</comment>
<dbReference type="Proteomes" id="UP001144673">
    <property type="component" value="Chromosome 6"/>
</dbReference>
<gene>
    <name evidence="2" type="ORF">LMH87_001134</name>
</gene>
<evidence type="ECO:0000313" key="3">
    <source>
        <dbReference type="Proteomes" id="UP001144673"/>
    </source>
</evidence>
<dbReference type="RefSeq" id="XP_056056035.1">
    <property type="nucleotide sequence ID" value="XM_056199161.1"/>
</dbReference>
<keyword evidence="3" id="KW-1185">Reference proteome</keyword>
<evidence type="ECO:0000256" key="1">
    <source>
        <dbReference type="SAM" id="MobiDB-lite"/>
    </source>
</evidence>
<organism evidence="2 3">
    <name type="scientific">Akanthomyces muscarius</name>
    <name type="common">Entomopathogenic fungus</name>
    <name type="synonym">Lecanicillium muscarium</name>
    <dbReference type="NCBI Taxonomy" id="2231603"/>
    <lineage>
        <taxon>Eukaryota</taxon>
        <taxon>Fungi</taxon>
        <taxon>Dikarya</taxon>
        <taxon>Ascomycota</taxon>
        <taxon>Pezizomycotina</taxon>
        <taxon>Sordariomycetes</taxon>
        <taxon>Hypocreomycetidae</taxon>
        <taxon>Hypocreales</taxon>
        <taxon>Cordycipitaceae</taxon>
        <taxon>Akanthomyces</taxon>
    </lineage>
</organism>
<dbReference type="AlphaFoldDB" id="A0A9W8QHL4"/>
<reference evidence="2" key="1">
    <citation type="journal article" date="2023" name="Access Microbiol">
        <title>De-novo genome assembly for Akanthomyces muscarius, a biocontrol agent of insect agricultural pests.</title>
        <authorList>
            <person name="Erdos Z."/>
            <person name="Studholme D.J."/>
            <person name="Raymond B."/>
            <person name="Sharma M."/>
        </authorList>
    </citation>
    <scope>NUCLEOTIDE SEQUENCE</scope>
    <source>
        <strain evidence="2">Ve6</strain>
    </source>
</reference>
<dbReference type="KEGG" id="amus:LMH87_001134"/>
<accession>A0A9W8QHL4</accession>
<proteinExistence type="predicted"/>
<feature type="region of interest" description="Disordered" evidence="1">
    <location>
        <begin position="65"/>
        <end position="88"/>
    </location>
</feature>
<dbReference type="EMBL" id="JAJHUN010000007">
    <property type="protein sequence ID" value="KAJ4155911.1"/>
    <property type="molecule type" value="Genomic_DNA"/>
</dbReference>
<sequence length="127" mass="13857">MTTATLTTRGLSDVNPKKVFLWGIGHSGEASEAAAVFDRRIAGVILVMPLQTGKYGYDNWPAGGRSASETKADFWRSGPPGRGPRRRQRVDAHRRCFLLVVQGPFYLAEEGGSVFDNKVAVTSLHPI</sequence>
<dbReference type="GeneID" id="80888293"/>
<protein>
    <submittedName>
        <fullName evidence="2">Uncharacterized protein</fullName>
    </submittedName>
</protein>